<dbReference type="SUPFAM" id="SSF82866">
    <property type="entry name" value="Multidrug efflux transporter AcrB transmembrane domain"/>
    <property type="match status" value="2"/>
</dbReference>
<dbReference type="Gene3D" id="1.20.1640.10">
    <property type="entry name" value="Multidrug efflux transporter AcrB transmembrane domain"/>
    <property type="match status" value="2"/>
</dbReference>
<dbReference type="Pfam" id="PF00873">
    <property type="entry name" value="ACR_tran"/>
    <property type="match status" value="1"/>
</dbReference>
<feature type="transmembrane region" description="Helical" evidence="1">
    <location>
        <begin position="859"/>
        <end position="882"/>
    </location>
</feature>
<dbReference type="SUPFAM" id="SSF82714">
    <property type="entry name" value="Multidrug efflux transporter AcrB TolC docking domain, DN and DC subdomains"/>
    <property type="match status" value="2"/>
</dbReference>
<feature type="transmembrane region" description="Helical" evidence="1">
    <location>
        <begin position="915"/>
        <end position="940"/>
    </location>
</feature>
<accession>A0A6J4J5J2</accession>
<feature type="transmembrane region" description="Helical" evidence="1">
    <location>
        <begin position="961"/>
        <end position="980"/>
    </location>
</feature>
<feature type="transmembrane region" description="Helical" evidence="1">
    <location>
        <begin position="431"/>
        <end position="451"/>
    </location>
</feature>
<feature type="transmembrane region" description="Helical" evidence="1">
    <location>
        <begin position="992"/>
        <end position="1018"/>
    </location>
</feature>
<proteinExistence type="predicted"/>
<dbReference type="PANTHER" id="PTHR32063:SF0">
    <property type="entry name" value="SWARMING MOTILITY PROTEIN SWRC"/>
    <property type="match status" value="1"/>
</dbReference>
<feature type="transmembrane region" description="Helical" evidence="1">
    <location>
        <begin position="12"/>
        <end position="30"/>
    </location>
</feature>
<dbReference type="PRINTS" id="PR00702">
    <property type="entry name" value="ACRIFLAVINRP"/>
</dbReference>
<gene>
    <name evidence="2" type="ORF">AVDCRST_MAG56-2911</name>
</gene>
<dbReference type="SUPFAM" id="SSF82693">
    <property type="entry name" value="Multidrug efflux transporter AcrB pore domain, PN1, PN2, PC1 and PC2 subdomains"/>
    <property type="match status" value="3"/>
</dbReference>
<dbReference type="InterPro" id="IPR027463">
    <property type="entry name" value="AcrB_DN_DC_subdom"/>
</dbReference>
<dbReference type="GO" id="GO:0042910">
    <property type="term" value="F:xenobiotic transmembrane transporter activity"/>
    <property type="evidence" value="ECO:0007669"/>
    <property type="project" value="TreeGrafter"/>
</dbReference>
<protein>
    <submittedName>
        <fullName evidence="2">RND efflux system, inner membrane transporter</fullName>
    </submittedName>
</protein>
<dbReference type="GO" id="GO:0005886">
    <property type="term" value="C:plasma membrane"/>
    <property type="evidence" value="ECO:0007669"/>
    <property type="project" value="TreeGrafter"/>
</dbReference>
<sequence>MSITEISIKRPALVIVIFTVLGILGLISYAKLNYNLLPEFEAPVLSVVTVYPGAAAGEVETSVTKRVEDALSSLENLDKIQSTSREGVSLVVIQLLQSADVDEAVQDAQRKVNAILARLPDEVESPTINKFSTGDFPVLQLGVSGNLTPTQFYKLVEDRVQPQLAKVPGVGQITLVGGEEREIQVNVDPEKLRAYGLSLNQVTQAIAGANQDFPTGKVQTPDQQYSLRVAAKFASLADIRNQAITYRPGGSRVTVGDVAEVVDGVAEIGTLNRINGRSSIGIIIQKQADANAVEVSRQVRGQIEGLEKTYAAEGVKFSVANDTSTYTLASADAVKFDLLLAVVIVAGVMLVFLHSLRSSLIVMVALPTSMISTFILMYVMGFSLNLMTLMALSLVVGILVDDSIVVLENIYRHLEMGKDKRTAALDGRNEIGFTALAITLVDVVVFLPMSLVSGLIGNIVREFSLVVVFSTLMSLFVSFTITPMLASRFGKIDHFTDKTLWGRISLGFERLFTGLQNAYARILGWSLGHRWVIYVVSLALLAGTIALVPAGFIGSEFTAQGDRGELVVSLRLDPQVTLYQNNQVTRQVETLIKARPEVKMVLSQIGRSSGSVGSGTGTNNRSEITVILVDKKDRSVSTEQFGAEIKEEIRKIPGVRVKAAPTGITGNANQAPIQIVLKGTELNKVQQAANTVLGVVRTVPGATDVEFSVEDPNPELQVHIDRERLAALGLSVADVGATLQTAFNGNDNSQYREGGFEYDILVSLDRFNRKNKEDVSNLSFVNNQGQLVQLKQFATVDQELGASVLERRDRLTAITVNAQVVGRPVGTVGEDIQEKMKSNPLPDGIVIEYAGSLQQQSDAFGSLGLALAVAILFVYLIMVALYDSFVYPFIVLFSLPVALIGALLALALARENLSIFSIIGMIMLMGLVAKNAILLVDFTNHLREQGLSVRDALIEAGRERLRPILMTTLAMVFGMLPIALAKGAGAEAKNGLAWVIIGGLTSSLLLTLVLVPSAYMTFERIIAKVRGWFGKKPELPTSAPNPAWDVQR</sequence>
<dbReference type="Gene3D" id="3.30.70.1320">
    <property type="entry name" value="Multidrug efflux transporter AcrB pore domain like"/>
    <property type="match status" value="1"/>
</dbReference>
<keyword evidence="1" id="KW-0812">Transmembrane</keyword>
<dbReference type="PANTHER" id="PTHR32063">
    <property type="match status" value="1"/>
</dbReference>
<organism evidence="2">
    <name type="scientific">uncultured Cytophagales bacterium</name>
    <dbReference type="NCBI Taxonomy" id="158755"/>
    <lineage>
        <taxon>Bacteria</taxon>
        <taxon>Pseudomonadati</taxon>
        <taxon>Bacteroidota</taxon>
        <taxon>Sphingobacteriia</taxon>
        <taxon>Sphingobacteriales</taxon>
        <taxon>environmental samples</taxon>
    </lineage>
</organism>
<dbReference type="InterPro" id="IPR001036">
    <property type="entry name" value="Acrflvin-R"/>
</dbReference>
<reference evidence="2" key="1">
    <citation type="submission" date="2020-02" db="EMBL/GenBank/DDBJ databases">
        <authorList>
            <person name="Meier V. D."/>
        </authorList>
    </citation>
    <scope>NUCLEOTIDE SEQUENCE</scope>
    <source>
        <strain evidence="2">AVDCRST_MAG56</strain>
    </source>
</reference>
<feature type="transmembrane region" description="Helical" evidence="1">
    <location>
        <begin position="889"/>
        <end position="909"/>
    </location>
</feature>
<keyword evidence="1" id="KW-1133">Transmembrane helix</keyword>
<dbReference type="Gene3D" id="3.30.70.1440">
    <property type="entry name" value="Multidrug efflux transporter AcrB pore domain"/>
    <property type="match status" value="1"/>
</dbReference>
<evidence type="ECO:0000256" key="1">
    <source>
        <dbReference type="SAM" id="Phobius"/>
    </source>
</evidence>
<dbReference type="Gene3D" id="3.30.2090.10">
    <property type="entry name" value="Multidrug efflux transporter AcrB TolC docking domain, DN and DC subdomains"/>
    <property type="match status" value="2"/>
</dbReference>
<dbReference type="Gene3D" id="3.30.70.1430">
    <property type="entry name" value="Multidrug efflux transporter AcrB pore domain"/>
    <property type="match status" value="2"/>
</dbReference>
<keyword evidence="1" id="KW-0472">Membrane</keyword>
<name>A0A6J4J5J2_9SPHI</name>
<feature type="transmembrane region" description="Helical" evidence="1">
    <location>
        <begin position="360"/>
        <end position="380"/>
    </location>
</feature>
<feature type="transmembrane region" description="Helical" evidence="1">
    <location>
        <begin position="333"/>
        <end position="353"/>
    </location>
</feature>
<evidence type="ECO:0000313" key="2">
    <source>
        <dbReference type="EMBL" id="CAA9268487.1"/>
    </source>
</evidence>
<feature type="transmembrane region" description="Helical" evidence="1">
    <location>
        <begin position="463"/>
        <end position="486"/>
    </location>
</feature>
<feature type="transmembrane region" description="Helical" evidence="1">
    <location>
        <begin position="531"/>
        <end position="553"/>
    </location>
</feature>
<dbReference type="EMBL" id="CADCTQ010000249">
    <property type="protein sequence ID" value="CAA9268487.1"/>
    <property type="molecule type" value="Genomic_DNA"/>
</dbReference>
<dbReference type="AlphaFoldDB" id="A0A6J4J5J2"/>